<evidence type="ECO:0000313" key="11">
    <source>
        <dbReference type="WBParaSite" id="PSAMB.scaffold272size59799.g4006.t1"/>
    </source>
</evidence>
<dbReference type="InterPro" id="IPR000719">
    <property type="entry name" value="Prot_kinase_dom"/>
</dbReference>
<dbReference type="PROSITE" id="PS00108">
    <property type="entry name" value="PROTEIN_KINASE_ST"/>
    <property type="match status" value="1"/>
</dbReference>
<feature type="compositionally biased region" description="Low complexity" evidence="8">
    <location>
        <begin position="221"/>
        <end position="232"/>
    </location>
</feature>
<keyword evidence="1" id="KW-0723">Serine/threonine-protein kinase</keyword>
<evidence type="ECO:0000256" key="8">
    <source>
        <dbReference type="SAM" id="MobiDB-lite"/>
    </source>
</evidence>
<reference evidence="11" key="1">
    <citation type="submission" date="2022-11" db="UniProtKB">
        <authorList>
            <consortium name="WormBaseParasite"/>
        </authorList>
    </citation>
    <scope>IDENTIFICATION</scope>
</reference>
<evidence type="ECO:0000256" key="2">
    <source>
        <dbReference type="ARBA" id="ARBA00022679"/>
    </source>
</evidence>
<evidence type="ECO:0000256" key="5">
    <source>
        <dbReference type="ARBA" id="ARBA00022840"/>
    </source>
</evidence>
<keyword evidence="3 7" id="KW-0547">Nucleotide-binding</keyword>
<feature type="region of interest" description="Disordered" evidence="8">
    <location>
        <begin position="1086"/>
        <end position="1115"/>
    </location>
</feature>
<comment type="similarity">
    <text evidence="6">Belongs to the protein kinase superfamily. CMGC Ser/Thr protein kinase family. Lammer subfamily.</text>
</comment>
<name>A0A914VWU0_9BILA</name>
<evidence type="ECO:0000256" key="4">
    <source>
        <dbReference type="ARBA" id="ARBA00022777"/>
    </source>
</evidence>
<proteinExistence type="inferred from homology"/>
<feature type="region of interest" description="Disordered" evidence="8">
    <location>
        <begin position="615"/>
        <end position="682"/>
    </location>
</feature>
<dbReference type="PANTHER" id="PTHR45646:SF11">
    <property type="entry name" value="SERINE_THREONINE-PROTEIN KINASE DOA"/>
    <property type="match status" value="1"/>
</dbReference>
<feature type="domain" description="Protein kinase" evidence="9">
    <location>
        <begin position="845"/>
        <end position="1115"/>
    </location>
</feature>
<keyword evidence="4" id="KW-0418">Kinase</keyword>
<dbReference type="GO" id="GO:0005634">
    <property type="term" value="C:nucleus"/>
    <property type="evidence" value="ECO:0007669"/>
    <property type="project" value="TreeGrafter"/>
</dbReference>
<feature type="compositionally biased region" description="Basic and acidic residues" evidence="8">
    <location>
        <begin position="103"/>
        <end position="112"/>
    </location>
</feature>
<feature type="compositionally biased region" description="Basic residues" evidence="8">
    <location>
        <begin position="113"/>
        <end position="122"/>
    </location>
</feature>
<dbReference type="InterPro" id="IPR011009">
    <property type="entry name" value="Kinase-like_dom_sf"/>
</dbReference>
<protein>
    <submittedName>
        <fullName evidence="11">Protein kinase domain-containing protein</fullName>
    </submittedName>
</protein>
<feature type="compositionally biased region" description="Polar residues" evidence="8">
    <location>
        <begin position="668"/>
        <end position="682"/>
    </location>
</feature>
<feature type="compositionally biased region" description="Basic and acidic residues" evidence="8">
    <location>
        <begin position="34"/>
        <end position="48"/>
    </location>
</feature>
<dbReference type="Gene3D" id="1.10.510.10">
    <property type="entry name" value="Transferase(Phosphotransferase) domain 1"/>
    <property type="match status" value="2"/>
</dbReference>
<feature type="region of interest" description="Disordered" evidence="8">
    <location>
        <begin position="437"/>
        <end position="547"/>
    </location>
</feature>
<organism evidence="10 11">
    <name type="scientific">Plectus sambesii</name>
    <dbReference type="NCBI Taxonomy" id="2011161"/>
    <lineage>
        <taxon>Eukaryota</taxon>
        <taxon>Metazoa</taxon>
        <taxon>Ecdysozoa</taxon>
        <taxon>Nematoda</taxon>
        <taxon>Chromadorea</taxon>
        <taxon>Plectida</taxon>
        <taxon>Plectina</taxon>
        <taxon>Plectoidea</taxon>
        <taxon>Plectidae</taxon>
        <taxon>Plectus</taxon>
    </lineage>
</organism>
<dbReference type="Proteomes" id="UP000887566">
    <property type="component" value="Unplaced"/>
</dbReference>
<feature type="compositionally biased region" description="Low complexity" evidence="8">
    <location>
        <begin position="1103"/>
        <end position="1115"/>
    </location>
</feature>
<feature type="compositionally biased region" description="Polar residues" evidence="8">
    <location>
        <begin position="625"/>
        <end position="660"/>
    </location>
</feature>
<keyword evidence="2" id="KW-0808">Transferase</keyword>
<keyword evidence="10" id="KW-1185">Reference proteome</keyword>
<feature type="binding site" evidence="7">
    <location>
        <position position="875"/>
    </location>
    <ligand>
        <name>ATP</name>
        <dbReference type="ChEBI" id="CHEBI:30616"/>
    </ligand>
</feature>
<dbReference type="SUPFAM" id="SSF56112">
    <property type="entry name" value="Protein kinase-like (PK-like)"/>
    <property type="match status" value="1"/>
</dbReference>
<feature type="compositionally biased region" description="Low complexity" evidence="8">
    <location>
        <begin position="516"/>
        <end position="540"/>
    </location>
</feature>
<dbReference type="GO" id="GO:0005524">
    <property type="term" value="F:ATP binding"/>
    <property type="evidence" value="ECO:0007669"/>
    <property type="project" value="UniProtKB-UniRule"/>
</dbReference>
<feature type="compositionally biased region" description="Low complexity" evidence="8">
    <location>
        <begin position="802"/>
        <end position="813"/>
    </location>
</feature>
<dbReference type="InterPro" id="IPR008271">
    <property type="entry name" value="Ser/Thr_kinase_AS"/>
</dbReference>
<evidence type="ECO:0000256" key="6">
    <source>
        <dbReference type="ARBA" id="ARBA00037966"/>
    </source>
</evidence>
<dbReference type="AlphaFoldDB" id="A0A914VWU0"/>
<evidence type="ECO:0000259" key="9">
    <source>
        <dbReference type="PROSITE" id="PS50011"/>
    </source>
</evidence>
<dbReference type="WBParaSite" id="PSAMB.scaffold272size59799.g4006.t1">
    <property type="protein sequence ID" value="PSAMB.scaffold272size59799.g4006.t1"/>
    <property type="gene ID" value="PSAMB.scaffold272size59799.g4006"/>
</dbReference>
<feature type="compositionally biased region" description="Polar residues" evidence="8">
    <location>
        <begin position="1088"/>
        <end position="1102"/>
    </location>
</feature>
<feature type="region of interest" description="Disordered" evidence="8">
    <location>
        <begin position="211"/>
        <end position="234"/>
    </location>
</feature>
<feature type="compositionally biased region" description="Pro residues" evidence="8">
    <location>
        <begin position="450"/>
        <end position="460"/>
    </location>
</feature>
<feature type="compositionally biased region" description="Low complexity" evidence="8">
    <location>
        <begin position="133"/>
        <end position="142"/>
    </location>
</feature>
<accession>A0A914VWU0</accession>
<dbReference type="InterPro" id="IPR017441">
    <property type="entry name" value="Protein_kinase_ATP_BS"/>
</dbReference>
<feature type="region of interest" description="Disordered" evidence="8">
    <location>
        <begin position="1"/>
        <end position="142"/>
    </location>
</feature>
<dbReference type="Pfam" id="PF00069">
    <property type="entry name" value="Pkinase"/>
    <property type="match status" value="1"/>
</dbReference>
<dbReference type="GO" id="GO:0043484">
    <property type="term" value="P:regulation of RNA splicing"/>
    <property type="evidence" value="ECO:0007669"/>
    <property type="project" value="TreeGrafter"/>
</dbReference>
<keyword evidence="5 7" id="KW-0067">ATP-binding</keyword>
<evidence type="ECO:0000313" key="10">
    <source>
        <dbReference type="Proteomes" id="UP000887566"/>
    </source>
</evidence>
<dbReference type="PANTHER" id="PTHR45646">
    <property type="entry name" value="SERINE/THREONINE-PROTEIN KINASE DOA-RELATED"/>
    <property type="match status" value="1"/>
</dbReference>
<dbReference type="GO" id="GO:0004674">
    <property type="term" value="F:protein serine/threonine kinase activity"/>
    <property type="evidence" value="ECO:0007669"/>
    <property type="project" value="UniProtKB-KW"/>
</dbReference>
<feature type="compositionally biased region" description="Basic and acidic residues" evidence="8">
    <location>
        <begin position="10"/>
        <end position="24"/>
    </location>
</feature>
<dbReference type="PROSITE" id="PS00107">
    <property type="entry name" value="PROTEIN_KINASE_ATP"/>
    <property type="match status" value="1"/>
</dbReference>
<dbReference type="InterPro" id="IPR051175">
    <property type="entry name" value="CLK_kinases"/>
</dbReference>
<evidence type="ECO:0000256" key="1">
    <source>
        <dbReference type="ARBA" id="ARBA00022527"/>
    </source>
</evidence>
<evidence type="ECO:0000256" key="3">
    <source>
        <dbReference type="ARBA" id="ARBA00022741"/>
    </source>
</evidence>
<dbReference type="Gene3D" id="3.30.200.20">
    <property type="entry name" value="Phosphorylase Kinase, domain 1"/>
    <property type="match status" value="1"/>
</dbReference>
<dbReference type="SMART" id="SM00220">
    <property type="entry name" value="S_TKc"/>
    <property type="match status" value="1"/>
</dbReference>
<evidence type="ECO:0000256" key="7">
    <source>
        <dbReference type="PROSITE-ProRule" id="PRU10141"/>
    </source>
</evidence>
<dbReference type="PROSITE" id="PS50011">
    <property type="entry name" value="PROTEIN_KINASE_DOM"/>
    <property type="match status" value="1"/>
</dbReference>
<feature type="region of interest" description="Disordered" evidence="8">
    <location>
        <begin position="773"/>
        <end position="831"/>
    </location>
</feature>
<sequence>MTGGRRKRDRSSERSRDSSSDRTKSRSRRKKRRRMDDGDSSLSHERDRSSKKHPRRSKYDDASTSSHSTSRKRRRSDSTSNSTQKRSKAKRRSSSTSPPGVSDSKRRREERARRRSNAKKRPPSLSNNNYKPTSSSVSVSTSAKRGKRWWAFGLHRQLSTAVKRGAVGAARRAAAIVFGLLLLRAFFPEQAAWRRPGGTVRIVAKIPSLRVGRSPQARPPDSSSSSSSTDSSVCRLPSVGVGRLLPPPVEAPLVDAVLAEELRSFCVALNELDQRRPSVSTPSRLPIVQEALPGSELCEPVVARRHYYSFRLPQRAFLTRSLWVPADVELLGSSTPLPAAVCSNGLAPPSDSDRRRVSCGAMPLKGGGATAQLDPFVRPGRQHMPIVVIPRKRKNKGYVSRRRNTELIATLRLCTSDPVLYQSFNSWRGLWRSATPSPPKLADDAVPVVSPLPPPPPPSDTPAVTADKRSPPQPQPVVVVTAAAPPSPLPTPASAASEKKSVASETKSVASEKKSAPSVTATTASTASTASKTPTTPTTKKTTKTMTLESKEPPIRPIIVTDKRDTLDAQTPVVSASSLPAPAVAPLSTVCDLSESSVSGCEPPVWQYQPQAAAPVNRKQPPPFMQSTAAKSSGSNGRRPTNRVTTNCVLPARSETTASTAAKGVKNKPSNLPSNEPTTASATKLPATDCNVYREYVNYPLVAPNPTPTADETKAKDTVNAVTAAFYALHTTGQEANRKRTQALTAAQQGVLASLQLPPSVSAKVDKLIATAQSNSKSETAVSADRQARSKQHLSDRSEHPSVVSSSTTTTSTKAPLPPPVRPPINDDRDGHLIYQPGDVVQNRYEIVRTLGEGTFGKVVQVTDRERGGHQLALKIIKNVTKYREAAKLEINVLNKLMEQDPQGKYLVIQLLDYFDYYGHMCLVFDLLGLSVFDFMKANNYHPYPMDQARYIAYQLCYSVRFMHENRLTHTDLKPENILFIKSDYDVVNDPKKKKEYRVIKDAEVRLIDLGSATFDHEHHSTIVSTRHYRAPERYMLSNEPEHEELFDLISRMLEYEPSQRIALRDVLDHAYFKRLPPHMRLHAVDRASSQGSDTTTNATKESSTASRSSNSLSR</sequence>